<keyword evidence="3" id="KW-1185">Reference proteome</keyword>
<dbReference type="EMBL" id="MU004184">
    <property type="protein sequence ID" value="KAF2499788.1"/>
    <property type="molecule type" value="Genomic_DNA"/>
</dbReference>
<organism evidence="2 3">
    <name type="scientific">Lophium mytilinum</name>
    <dbReference type="NCBI Taxonomy" id="390894"/>
    <lineage>
        <taxon>Eukaryota</taxon>
        <taxon>Fungi</taxon>
        <taxon>Dikarya</taxon>
        <taxon>Ascomycota</taxon>
        <taxon>Pezizomycotina</taxon>
        <taxon>Dothideomycetes</taxon>
        <taxon>Pleosporomycetidae</taxon>
        <taxon>Mytilinidiales</taxon>
        <taxon>Mytilinidiaceae</taxon>
        <taxon>Lophium</taxon>
    </lineage>
</organism>
<sequence length="320" mass="35369">MAVKSAQVPGVRTTSQGARGKPTIVTPTGTRCTAEVWGPGGWCWRSKNSTAMAPHRAHQSSTSKSSRGLDAGGAALPRPSRSSQLSILDGPTTYSADSRHPFHTARSGLDLRDSARGPRNGRILAPFACIHPSQCWRPLHVVRCSYLREHGRIRQLRRPGCLERRRRSEGAAAVGETSPERLACAMQTATFTDSRLPAMTKRNDGATHHRRFSRFLGLADIVRERGQQILRTGDRVGSLLDEEAVWSAQVVVWRWTGRRTLENDECQASNTPGQSIHNSLPELCVMLHHSSCKSPDIVHSFVPFSLRQVQPARILEARRP</sequence>
<protein>
    <submittedName>
        <fullName evidence="2">Uncharacterized protein</fullName>
    </submittedName>
</protein>
<evidence type="ECO:0000313" key="3">
    <source>
        <dbReference type="Proteomes" id="UP000799750"/>
    </source>
</evidence>
<dbReference type="OrthoDB" id="10629521at2759"/>
<name>A0A6A6R4Y7_9PEZI</name>
<dbReference type="Proteomes" id="UP000799750">
    <property type="component" value="Unassembled WGS sequence"/>
</dbReference>
<feature type="region of interest" description="Disordered" evidence="1">
    <location>
        <begin position="53"/>
        <end position="115"/>
    </location>
</feature>
<evidence type="ECO:0000256" key="1">
    <source>
        <dbReference type="SAM" id="MobiDB-lite"/>
    </source>
</evidence>
<proteinExistence type="predicted"/>
<dbReference type="AlphaFoldDB" id="A0A6A6R4Y7"/>
<evidence type="ECO:0000313" key="2">
    <source>
        <dbReference type="EMBL" id="KAF2499788.1"/>
    </source>
</evidence>
<reference evidence="2" key="1">
    <citation type="journal article" date="2020" name="Stud. Mycol.">
        <title>101 Dothideomycetes genomes: a test case for predicting lifestyles and emergence of pathogens.</title>
        <authorList>
            <person name="Haridas S."/>
            <person name="Albert R."/>
            <person name="Binder M."/>
            <person name="Bloem J."/>
            <person name="Labutti K."/>
            <person name="Salamov A."/>
            <person name="Andreopoulos B."/>
            <person name="Baker S."/>
            <person name="Barry K."/>
            <person name="Bills G."/>
            <person name="Bluhm B."/>
            <person name="Cannon C."/>
            <person name="Castanera R."/>
            <person name="Culley D."/>
            <person name="Daum C."/>
            <person name="Ezra D."/>
            <person name="Gonzalez J."/>
            <person name="Henrissat B."/>
            <person name="Kuo A."/>
            <person name="Liang C."/>
            <person name="Lipzen A."/>
            <person name="Lutzoni F."/>
            <person name="Magnuson J."/>
            <person name="Mondo S."/>
            <person name="Nolan M."/>
            <person name="Ohm R."/>
            <person name="Pangilinan J."/>
            <person name="Park H.-J."/>
            <person name="Ramirez L."/>
            <person name="Alfaro M."/>
            <person name="Sun H."/>
            <person name="Tritt A."/>
            <person name="Yoshinaga Y."/>
            <person name="Zwiers L.-H."/>
            <person name="Turgeon B."/>
            <person name="Goodwin S."/>
            <person name="Spatafora J."/>
            <person name="Crous P."/>
            <person name="Grigoriev I."/>
        </authorList>
    </citation>
    <scope>NUCLEOTIDE SEQUENCE</scope>
    <source>
        <strain evidence="2">CBS 269.34</strain>
    </source>
</reference>
<feature type="compositionally biased region" description="Polar residues" evidence="1">
    <location>
        <begin position="80"/>
        <end position="96"/>
    </location>
</feature>
<gene>
    <name evidence="2" type="ORF">BU16DRAFT_536089</name>
</gene>
<accession>A0A6A6R4Y7</accession>
<feature type="region of interest" description="Disordered" evidence="1">
    <location>
        <begin position="1"/>
        <end position="27"/>
    </location>
</feature>